<gene>
    <name evidence="1" type="ORF">IFM89_031550</name>
</gene>
<reference evidence="1 2" key="1">
    <citation type="submission" date="2020-10" db="EMBL/GenBank/DDBJ databases">
        <title>The Coptis chinensis genome and diversification of protoberbering-type alkaloids.</title>
        <authorList>
            <person name="Wang B."/>
            <person name="Shu S."/>
            <person name="Song C."/>
            <person name="Liu Y."/>
        </authorList>
    </citation>
    <scope>NUCLEOTIDE SEQUENCE [LARGE SCALE GENOMIC DNA]</scope>
    <source>
        <strain evidence="1">HL-2020</strain>
        <tissue evidence="1">Leaf</tissue>
    </source>
</reference>
<keyword evidence="2" id="KW-1185">Reference proteome</keyword>
<dbReference type="OrthoDB" id="736928at2759"/>
<dbReference type="EMBL" id="JADFTS010000003">
    <property type="protein sequence ID" value="KAF9616686.1"/>
    <property type="molecule type" value="Genomic_DNA"/>
</dbReference>
<protein>
    <submittedName>
        <fullName evidence="1">Uncharacterized protein</fullName>
    </submittedName>
</protein>
<sequence length="165" mass="18334">MGSCFSCRSSSSFDSIRVVHLNGYIENFEDPITAKQVTGNLPKHFICTMTQLLLGLKPIRPEVQLEPGCIYFLLPYSVLGPDISSGDMVALAARLTALAKRSRSCSKQVQEAVRNPITSKGYAKVVSTNCEFSPRPSRVQNSSKVRTWKPILDAIIEKSMEHRLM</sequence>
<dbReference type="PANTHER" id="PTHR33052">
    <property type="entry name" value="DUF4228 DOMAIN PROTEIN-RELATED"/>
    <property type="match status" value="1"/>
</dbReference>
<name>A0A835IFF4_9MAGN</name>
<comment type="caution">
    <text evidence="1">The sequence shown here is derived from an EMBL/GenBank/DDBJ whole genome shotgun (WGS) entry which is preliminary data.</text>
</comment>
<evidence type="ECO:0000313" key="1">
    <source>
        <dbReference type="EMBL" id="KAF9616686.1"/>
    </source>
</evidence>
<dbReference type="AlphaFoldDB" id="A0A835IFF4"/>
<proteinExistence type="predicted"/>
<accession>A0A835IFF4</accession>
<dbReference type="InterPro" id="IPR025322">
    <property type="entry name" value="PADRE_dom"/>
</dbReference>
<organism evidence="1 2">
    <name type="scientific">Coptis chinensis</name>
    <dbReference type="NCBI Taxonomy" id="261450"/>
    <lineage>
        <taxon>Eukaryota</taxon>
        <taxon>Viridiplantae</taxon>
        <taxon>Streptophyta</taxon>
        <taxon>Embryophyta</taxon>
        <taxon>Tracheophyta</taxon>
        <taxon>Spermatophyta</taxon>
        <taxon>Magnoliopsida</taxon>
        <taxon>Ranunculales</taxon>
        <taxon>Ranunculaceae</taxon>
        <taxon>Coptidoideae</taxon>
        <taxon>Coptis</taxon>
    </lineage>
</organism>
<evidence type="ECO:0000313" key="2">
    <source>
        <dbReference type="Proteomes" id="UP000631114"/>
    </source>
</evidence>
<dbReference type="Proteomes" id="UP000631114">
    <property type="component" value="Unassembled WGS sequence"/>
</dbReference>
<dbReference type="Pfam" id="PF14009">
    <property type="entry name" value="PADRE"/>
    <property type="match status" value="1"/>
</dbReference>